<organism evidence="1 2">
    <name type="scientific">Mycolicibacterium hippocampi</name>
    <dbReference type="NCBI Taxonomy" id="659824"/>
    <lineage>
        <taxon>Bacteria</taxon>
        <taxon>Bacillati</taxon>
        <taxon>Actinomycetota</taxon>
        <taxon>Actinomycetes</taxon>
        <taxon>Mycobacteriales</taxon>
        <taxon>Mycobacteriaceae</taxon>
        <taxon>Mycolicibacterium</taxon>
    </lineage>
</organism>
<evidence type="ECO:0000313" key="1">
    <source>
        <dbReference type="EMBL" id="NVN48408.1"/>
    </source>
</evidence>
<reference evidence="1 2" key="1">
    <citation type="submission" date="2020-05" db="EMBL/GenBank/DDBJ databases">
        <title>Draft genome sequence of Mycobacterium hippocampi DL, isolated from European seabass, Dicentrarchus labrax, reared in fish farms.</title>
        <authorList>
            <person name="Stathopoulou P."/>
            <person name="Asimakis E."/>
            <person name="Tzokas K."/>
            <person name="Batargias C."/>
            <person name="Tsiamis G."/>
        </authorList>
    </citation>
    <scope>NUCLEOTIDE SEQUENCE [LARGE SCALE GENOMIC DNA]</scope>
    <source>
        <strain evidence="1 2">DL</strain>
    </source>
</reference>
<comment type="caution">
    <text evidence="1">The sequence shown here is derived from an EMBL/GenBank/DDBJ whole genome shotgun (WGS) entry which is preliminary data.</text>
</comment>
<accession>A0A850PE17</accession>
<proteinExistence type="predicted"/>
<keyword evidence="2" id="KW-1185">Reference proteome</keyword>
<dbReference type="RefSeq" id="WP_178356878.1">
    <property type="nucleotide sequence ID" value="NZ_JABFYL010000004.1"/>
</dbReference>
<dbReference type="Proteomes" id="UP000570517">
    <property type="component" value="Unassembled WGS sequence"/>
</dbReference>
<gene>
    <name evidence="1" type="ORF">HLY00_2783</name>
</gene>
<dbReference type="AlphaFoldDB" id="A0A850PE17"/>
<protein>
    <submittedName>
        <fullName evidence="1">Uncharacterized protein</fullName>
    </submittedName>
</protein>
<dbReference type="EMBL" id="JABFYL010000004">
    <property type="protein sequence ID" value="NVN48408.1"/>
    <property type="molecule type" value="Genomic_DNA"/>
</dbReference>
<sequence>MADHSITPEELRLAIARHAPARSPESRPSPIARLIARIRACDYDRLLAVGVVAEPGSALSVHRARLASRTERHAIAASLRRAIREAQQPGGSWSSRVWFNVPNVLGAEDLIDRAARRLDSHWPVGVLGMARLRLVLSDGAGPLYRFGRGDLRGRLGAALAEL</sequence>
<evidence type="ECO:0000313" key="2">
    <source>
        <dbReference type="Proteomes" id="UP000570517"/>
    </source>
</evidence>
<name>A0A850PE17_9MYCO</name>